<keyword evidence="3" id="KW-1185">Reference proteome</keyword>
<evidence type="ECO:0000259" key="1">
    <source>
        <dbReference type="PROSITE" id="PS50209"/>
    </source>
</evidence>
<dbReference type="Gene3D" id="1.10.533.10">
    <property type="entry name" value="Death Domain, Fas"/>
    <property type="match status" value="1"/>
</dbReference>
<evidence type="ECO:0000313" key="2">
    <source>
        <dbReference type="Ensembl" id="ENSSFAP00005003527.1"/>
    </source>
</evidence>
<evidence type="ECO:0000313" key="3">
    <source>
        <dbReference type="Proteomes" id="UP000472267"/>
    </source>
</evidence>
<reference evidence="2" key="1">
    <citation type="submission" date="2019-06" db="EMBL/GenBank/DDBJ databases">
        <authorList>
            <consortium name="Wellcome Sanger Institute Data Sharing"/>
        </authorList>
    </citation>
    <scope>NUCLEOTIDE SEQUENCE [LARGE SCALE GENOMIC DNA]</scope>
</reference>
<feature type="domain" description="CARD" evidence="1">
    <location>
        <begin position="1"/>
        <end position="74"/>
    </location>
</feature>
<dbReference type="GO" id="GO:0042981">
    <property type="term" value="P:regulation of apoptotic process"/>
    <property type="evidence" value="ECO:0007669"/>
    <property type="project" value="InterPro"/>
</dbReference>
<dbReference type="AlphaFoldDB" id="A0A672FCY1"/>
<dbReference type="SUPFAM" id="SSF47986">
    <property type="entry name" value="DEATH domain"/>
    <property type="match status" value="1"/>
</dbReference>
<dbReference type="Ensembl" id="ENSSFAT00005003783.1">
    <property type="protein sequence ID" value="ENSSFAP00005003527.1"/>
    <property type="gene ID" value="ENSSFAG00005002390.1"/>
</dbReference>
<dbReference type="InterPro" id="IPR011029">
    <property type="entry name" value="DEATH-like_dom_sf"/>
</dbReference>
<protein>
    <recommendedName>
        <fullName evidence="1">CARD domain-containing protein</fullName>
    </recommendedName>
</protein>
<organism evidence="2 3">
    <name type="scientific">Salarias fasciatus</name>
    <name type="common">Jewelled blenny</name>
    <name type="synonym">Blennius fasciatus</name>
    <dbReference type="NCBI Taxonomy" id="181472"/>
    <lineage>
        <taxon>Eukaryota</taxon>
        <taxon>Metazoa</taxon>
        <taxon>Chordata</taxon>
        <taxon>Craniata</taxon>
        <taxon>Vertebrata</taxon>
        <taxon>Euteleostomi</taxon>
        <taxon>Actinopterygii</taxon>
        <taxon>Neopterygii</taxon>
        <taxon>Teleostei</taxon>
        <taxon>Neoteleostei</taxon>
        <taxon>Acanthomorphata</taxon>
        <taxon>Ovalentaria</taxon>
        <taxon>Blenniimorphae</taxon>
        <taxon>Blenniiformes</taxon>
        <taxon>Blennioidei</taxon>
        <taxon>Blenniidae</taxon>
        <taxon>Salariinae</taxon>
        <taxon>Salarias</taxon>
    </lineage>
</organism>
<dbReference type="InterPro" id="IPR001315">
    <property type="entry name" value="CARD"/>
</dbReference>
<dbReference type="Pfam" id="PF00619">
    <property type="entry name" value="CARD"/>
    <property type="match status" value="1"/>
</dbReference>
<dbReference type="PROSITE" id="PS50209">
    <property type="entry name" value="CARD"/>
    <property type="match status" value="1"/>
</dbReference>
<dbReference type="Ensembl" id="ENSSFAT00005003771.1">
    <property type="protein sequence ID" value="ENSSFAP00005003518.1"/>
    <property type="gene ID" value="ENSSFAG00005002379.1"/>
</dbReference>
<dbReference type="Proteomes" id="UP000472267">
    <property type="component" value="Chromosome 7"/>
</dbReference>
<accession>A0A672FCY1</accession>
<sequence length="88" mass="9671">MNSEKLFQVRSSFVEKVSDPVLNKLLDELLHCGVLTDSENEVLRAKLRPDKARELIDAARKKGADASAKLIAVLAAADPYCCRELGLC</sequence>
<proteinExistence type="predicted"/>
<name>A0A672FCY1_SALFA</name>
<reference evidence="2" key="2">
    <citation type="submission" date="2025-05" db="UniProtKB">
        <authorList>
            <consortium name="Ensembl"/>
        </authorList>
    </citation>
    <scope>IDENTIFICATION</scope>
</reference>